<evidence type="ECO:0000313" key="2">
    <source>
        <dbReference type="Proteomes" id="UP000305848"/>
    </source>
</evidence>
<protein>
    <submittedName>
        <fullName evidence="1">Uncharacterized protein</fullName>
    </submittedName>
</protein>
<name>A0A4U3KWJ2_9BACT</name>
<sequence length="157" mass="17977">MPSIKQHTCTLGFAQSEASVQRSKTLISAYGDWLNSKAWCYYCTFTTRHKLTLPAARRAMQRLHSLLSQTSSTAPTIFWVAEPFDAKYGCHLHALIEVKDRTVITKTDVKNAWQVVSKGRGKKEYNNTVIQDYVTSKGAHFYLAKYLQRYDADYDIL</sequence>
<dbReference type="EMBL" id="SZQL01000021">
    <property type="protein sequence ID" value="TKK65417.1"/>
    <property type="molecule type" value="Genomic_DNA"/>
</dbReference>
<organism evidence="1 2">
    <name type="scientific">Ilyomonas limi</name>
    <dbReference type="NCBI Taxonomy" id="2575867"/>
    <lineage>
        <taxon>Bacteria</taxon>
        <taxon>Pseudomonadati</taxon>
        <taxon>Bacteroidota</taxon>
        <taxon>Chitinophagia</taxon>
        <taxon>Chitinophagales</taxon>
        <taxon>Chitinophagaceae</taxon>
        <taxon>Ilyomonas</taxon>
    </lineage>
</organism>
<evidence type="ECO:0000313" key="1">
    <source>
        <dbReference type="EMBL" id="TKK65417.1"/>
    </source>
</evidence>
<dbReference type="AlphaFoldDB" id="A0A4U3KWJ2"/>
<comment type="caution">
    <text evidence="1">The sequence shown here is derived from an EMBL/GenBank/DDBJ whole genome shotgun (WGS) entry which is preliminary data.</text>
</comment>
<proteinExistence type="predicted"/>
<gene>
    <name evidence="1" type="ORF">FC093_20110</name>
</gene>
<reference evidence="1 2" key="1">
    <citation type="submission" date="2019-05" db="EMBL/GenBank/DDBJ databases">
        <title>Panacibacter sp. strain 17mud1-8 Genome sequencing and assembly.</title>
        <authorList>
            <person name="Chhetri G."/>
        </authorList>
    </citation>
    <scope>NUCLEOTIDE SEQUENCE [LARGE SCALE GENOMIC DNA]</scope>
    <source>
        <strain evidence="1 2">17mud1-8</strain>
    </source>
</reference>
<dbReference type="RefSeq" id="WP_137263615.1">
    <property type="nucleotide sequence ID" value="NZ_SZQL01000021.1"/>
</dbReference>
<dbReference type="Proteomes" id="UP000305848">
    <property type="component" value="Unassembled WGS sequence"/>
</dbReference>
<keyword evidence="2" id="KW-1185">Reference proteome</keyword>
<accession>A0A4U3KWJ2</accession>